<keyword evidence="3" id="KW-1185">Reference proteome</keyword>
<reference evidence="2" key="1">
    <citation type="submission" date="2023-04" db="EMBL/GenBank/DDBJ databases">
        <title>Phytophthora lilii NBRC 32176.</title>
        <authorList>
            <person name="Ichikawa N."/>
            <person name="Sato H."/>
            <person name="Tonouchi N."/>
        </authorList>
    </citation>
    <scope>NUCLEOTIDE SEQUENCE</scope>
    <source>
        <strain evidence="2">NBRC 32176</strain>
    </source>
</reference>
<organism evidence="2 3">
    <name type="scientific">Phytophthora lilii</name>
    <dbReference type="NCBI Taxonomy" id="2077276"/>
    <lineage>
        <taxon>Eukaryota</taxon>
        <taxon>Sar</taxon>
        <taxon>Stramenopiles</taxon>
        <taxon>Oomycota</taxon>
        <taxon>Peronosporomycetes</taxon>
        <taxon>Peronosporales</taxon>
        <taxon>Peronosporaceae</taxon>
        <taxon>Phytophthora</taxon>
    </lineage>
</organism>
<feature type="domain" description="DUF6818" evidence="1">
    <location>
        <begin position="31"/>
        <end position="82"/>
    </location>
</feature>
<proteinExistence type="predicted"/>
<evidence type="ECO:0000313" key="2">
    <source>
        <dbReference type="EMBL" id="GMF27152.1"/>
    </source>
</evidence>
<dbReference type="AlphaFoldDB" id="A0A9W6U6W1"/>
<dbReference type="Proteomes" id="UP001165083">
    <property type="component" value="Unassembled WGS sequence"/>
</dbReference>
<sequence length="102" mass="11615">MTKRPGSTNYSNGEMQLLLELVWQLLPSKVSDWEAVAAAYYVAKESQWKSRDCSSLKRKFHSMRLISKQADTAHAIDTRRVQSNISQATVTKRDTGIKQTKL</sequence>
<dbReference type="Pfam" id="PF20681">
    <property type="entry name" value="DUF6818"/>
    <property type="match status" value="1"/>
</dbReference>
<protein>
    <submittedName>
        <fullName evidence="2">Unnamed protein product</fullName>
    </submittedName>
</protein>
<accession>A0A9W6U6W1</accession>
<dbReference type="EMBL" id="BSXW01000648">
    <property type="protein sequence ID" value="GMF27152.1"/>
    <property type="molecule type" value="Genomic_DNA"/>
</dbReference>
<dbReference type="PANTHER" id="PTHR34409">
    <property type="entry name" value="SET DOMAIN-CONTAINING PROTEIN"/>
    <property type="match status" value="1"/>
</dbReference>
<dbReference type="PANTHER" id="PTHR34409:SF1">
    <property type="entry name" value="MYB-LIKE DOMAIN-CONTAINING PROTEIN"/>
    <property type="match status" value="1"/>
</dbReference>
<dbReference type="InterPro" id="IPR049203">
    <property type="entry name" value="DUF6818"/>
</dbReference>
<name>A0A9W6U6W1_9STRA</name>
<evidence type="ECO:0000259" key="1">
    <source>
        <dbReference type="Pfam" id="PF20681"/>
    </source>
</evidence>
<dbReference type="OrthoDB" id="145693at2759"/>
<evidence type="ECO:0000313" key="3">
    <source>
        <dbReference type="Proteomes" id="UP001165083"/>
    </source>
</evidence>
<gene>
    <name evidence="2" type="ORF">Plil01_001133700</name>
</gene>
<comment type="caution">
    <text evidence="2">The sequence shown here is derived from an EMBL/GenBank/DDBJ whole genome shotgun (WGS) entry which is preliminary data.</text>
</comment>